<feature type="domain" description="AMP-binding enzyme C-terminal" evidence="3">
    <location>
        <begin position="37"/>
        <end position="63"/>
    </location>
</feature>
<dbReference type="SUPFAM" id="SSF56801">
    <property type="entry name" value="Acetyl-CoA synthetase-like"/>
    <property type="match status" value="1"/>
</dbReference>
<dbReference type="Pfam" id="PF13193">
    <property type="entry name" value="AMP-binding_C"/>
    <property type="match status" value="1"/>
</dbReference>
<gene>
    <name evidence="4" type="ORF">DSTB1V02_LOCUS15176</name>
</gene>
<evidence type="ECO:0000256" key="2">
    <source>
        <dbReference type="ARBA" id="ARBA00022598"/>
    </source>
</evidence>
<dbReference type="GO" id="GO:0006631">
    <property type="term" value="P:fatty acid metabolic process"/>
    <property type="evidence" value="ECO:0007669"/>
    <property type="project" value="TreeGrafter"/>
</dbReference>
<reference evidence="4" key="1">
    <citation type="submission" date="2020-11" db="EMBL/GenBank/DDBJ databases">
        <authorList>
            <person name="Tran Van P."/>
        </authorList>
    </citation>
    <scope>NUCLEOTIDE SEQUENCE</scope>
</reference>
<feature type="non-terminal residue" evidence="4">
    <location>
        <position position="1"/>
    </location>
</feature>
<dbReference type="InterPro" id="IPR045851">
    <property type="entry name" value="AMP-bd_C_sf"/>
</dbReference>
<dbReference type="GO" id="GO:0031956">
    <property type="term" value="F:medium-chain fatty acid-CoA ligase activity"/>
    <property type="evidence" value="ECO:0007669"/>
    <property type="project" value="TreeGrafter"/>
</dbReference>
<keyword evidence="2" id="KW-0436">Ligase</keyword>
<keyword evidence="5" id="KW-1185">Reference proteome</keyword>
<dbReference type="AlphaFoldDB" id="A0A7R9AJE7"/>
<dbReference type="PANTHER" id="PTHR43201">
    <property type="entry name" value="ACYL-COA SYNTHETASE"/>
    <property type="match status" value="1"/>
</dbReference>
<dbReference type="Gene3D" id="3.30.300.30">
    <property type="match status" value="1"/>
</dbReference>
<feature type="non-terminal residue" evidence="4">
    <location>
        <position position="63"/>
    </location>
</feature>
<dbReference type="PANTHER" id="PTHR43201:SF5">
    <property type="entry name" value="MEDIUM-CHAIN ACYL-COA LIGASE ACSF2, MITOCHONDRIAL"/>
    <property type="match status" value="1"/>
</dbReference>
<evidence type="ECO:0000256" key="1">
    <source>
        <dbReference type="ARBA" id="ARBA00006432"/>
    </source>
</evidence>
<dbReference type="EMBL" id="LR926567">
    <property type="protein sequence ID" value="CAD7255431.1"/>
    <property type="molecule type" value="Genomic_DNA"/>
</dbReference>
<comment type="similarity">
    <text evidence="1">Belongs to the ATP-dependent AMP-binding enzyme family.</text>
</comment>
<dbReference type="OrthoDB" id="6378093at2759"/>
<protein>
    <recommendedName>
        <fullName evidence="3">AMP-binding enzyme C-terminal domain-containing protein</fullName>
    </recommendedName>
</protein>
<evidence type="ECO:0000313" key="4">
    <source>
        <dbReference type="EMBL" id="CAD7255431.1"/>
    </source>
</evidence>
<name>A0A7R9AJE7_9CRUS</name>
<evidence type="ECO:0000313" key="5">
    <source>
        <dbReference type="Proteomes" id="UP000677054"/>
    </source>
</evidence>
<dbReference type="Gene3D" id="3.40.50.12780">
    <property type="entry name" value="N-terminal domain of ligase-like"/>
    <property type="match status" value="1"/>
</dbReference>
<evidence type="ECO:0000259" key="3">
    <source>
        <dbReference type="Pfam" id="PF13193"/>
    </source>
</evidence>
<dbReference type="EMBL" id="CAJPEV010027049">
    <property type="protein sequence ID" value="CAG0908782.1"/>
    <property type="molecule type" value="Genomic_DNA"/>
</dbReference>
<sequence>WFKTGDIVIEDEDKYLYIVDRLKNMFISGAENVYPAEIEKVLRQLPDIQECAVIGVKDEKWGE</sequence>
<proteinExistence type="inferred from homology"/>
<dbReference type="InterPro" id="IPR042099">
    <property type="entry name" value="ANL_N_sf"/>
</dbReference>
<dbReference type="Proteomes" id="UP000677054">
    <property type="component" value="Unassembled WGS sequence"/>
</dbReference>
<organism evidence="4">
    <name type="scientific">Darwinula stevensoni</name>
    <dbReference type="NCBI Taxonomy" id="69355"/>
    <lineage>
        <taxon>Eukaryota</taxon>
        <taxon>Metazoa</taxon>
        <taxon>Ecdysozoa</taxon>
        <taxon>Arthropoda</taxon>
        <taxon>Crustacea</taxon>
        <taxon>Oligostraca</taxon>
        <taxon>Ostracoda</taxon>
        <taxon>Podocopa</taxon>
        <taxon>Podocopida</taxon>
        <taxon>Darwinulocopina</taxon>
        <taxon>Darwinuloidea</taxon>
        <taxon>Darwinulidae</taxon>
        <taxon>Darwinula</taxon>
    </lineage>
</organism>
<accession>A0A7R9AJE7</accession>
<dbReference type="InterPro" id="IPR025110">
    <property type="entry name" value="AMP-bd_C"/>
</dbReference>